<evidence type="ECO:0000313" key="1">
    <source>
        <dbReference type="EMBL" id="KAL0907493.1"/>
    </source>
</evidence>
<name>A0ABD0U569_DENTH</name>
<organism evidence="1 2">
    <name type="scientific">Dendrobium thyrsiflorum</name>
    <name type="common">Pinecone-like raceme dendrobium</name>
    <name type="synonym">Orchid</name>
    <dbReference type="NCBI Taxonomy" id="117978"/>
    <lineage>
        <taxon>Eukaryota</taxon>
        <taxon>Viridiplantae</taxon>
        <taxon>Streptophyta</taxon>
        <taxon>Embryophyta</taxon>
        <taxon>Tracheophyta</taxon>
        <taxon>Spermatophyta</taxon>
        <taxon>Magnoliopsida</taxon>
        <taxon>Liliopsida</taxon>
        <taxon>Asparagales</taxon>
        <taxon>Orchidaceae</taxon>
        <taxon>Epidendroideae</taxon>
        <taxon>Malaxideae</taxon>
        <taxon>Dendrobiinae</taxon>
        <taxon>Dendrobium</taxon>
    </lineage>
</organism>
<dbReference type="EMBL" id="JANQDX010000017">
    <property type="protein sequence ID" value="KAL0907493.1"/>
    <property type="molecule type" value="Genomic_DNA"/>
</dbReference>
<dbReference type="AlphaFoldDB" id="A0ABD0U569"/>
<proteinExistence type="predicted"/>
<keyword evidence="2" id="KW-1185">Reference proteome</keyword>
<protein>
    <submittedName>
        <fullName evidence="1">Uncharacterized protein</fullName>
    </submittedName>
</protein>
<gene>
    <name evidence="1" type="ORF">M5K25_021908</name>
</gene>
<evidence type="ECO:0000313" key="2">
    <source>
        <dbReference type="Proteomes" id="UP001552299"/>
    </source>
</evidence>
<dbReference type="Proteomes" id="UP001552299">
    <property type="component" value="Unassembled WGS sequence"/>
</dbReference>
<reference evidence="1 2" key="1">
    <citation type="journal article" date="2024" name="Plant Biotechnol. J.">
        <title>Dendrobium thyrsiflorum genome and its molecular insights into genes involved in important horticultural traits.</title>
        <authorList>
            <person name="Chen B."/>
            <person name="Wang J.Y."/>
            <person name="Zheng P.J."/>
            <person name="Li K.L."/>
            <person name="Liang Y.M."/>
            <person name="Chen X.F."/>
            <person name="Zhang C."/>
            <person name="Zhao X."/>
            <person name="He X."/>
            <person name="Zhang G.Q."/>
            <person name="Liu Z.J."/>
            <person name="Xu Q."/>
        </authorList>
    </citation>
    <scope>NUCLEOTIDE SEQUENCE [LARGE SCALE GENOMIC DNA]</scope>
    <source>
        <strain evidence="1">GZMU011</strain>
    </source>
</reference>
<sequence>MGTRCDAYDETGMNIKLHIFNRPSKPSTKEIHQPKYTAVNESDLLSVGRGTCPLTGGFAAKWHRRINGYDSGPSEPGDPPPNGITILWLWPTPVCSPMALNP</sequence>
<accession>A0ABD0U569</accession>
<comment type="caution">
    <text evidence="1">The sequence shown here is derived from an EMBL/GenBank/DDBJ whole genome shotgun (WGS) entry which is preliminary data.</text>
</comment>